<dbReference type="EMBL" id="CP015085">
    <property type="protein sequence ID" value="ANK05473.1"/>
    <property type="molecule type" value="Genomic_DNA"/>
</dbReference>
<name>A0A192CH31_ECO25</name>
<reference evidence="1 2" key="1">
    <citation type="submission" date="2016-03" db="EMBL/GenBank/DDBJ databases">
        <title>Genome Sequence and Comparative Pathogenic Determinants of Uropathogenic Escherichia coli O25b:H4, a Clinical Isolate from Saudi Arabia.</title>
        <authorList>
            <person name="Alyamani E.A.J."/>
            <person name="Khiyami M.A."/>
            <person name="Booq R.Y."/>
            <person name="Bahwerth F.S."/>
            <person name="Vaisvil B."/>
            <person name="Schmitt D.P."/>
            <person name="Kapatral V."/>
        </authorList>
    </citation>
    <scope>NUCLEOTIDE SEQUENCE [LARGE SCALE GENOMIC DNA]</scope>
    <source>
        <strain evidence="1 2">O25b:H4</strain>
    </source>
</reference>
<gene>
    <name evidence="1" type="ORF">WLH_04212</name>
</gene>
<dbReference type="AlphaFoldDB" id="A0A192CH31"/>
<protein>
    <submittedName>
        <fullName evidence="1">Uncharacterized protein</fullName>
    </submittedName>
</protein>
<dbReference type="PATRIC" id="fig|941280.3.peg.4182"/>
<organism evidence="1 2">
    <name type="scientific">Escherichia coli O25b:H4</name>
    <dbReference type="NCBI Taxonomy" id="941280"/>
    <lineage>
        <taxon>Bacteria</taxon>
        <taxon>Pseudomonadati</taxon>
        <taxon>Pseudomonadota</taxon>
        <taxon>Gammaproteobacteria</taxon>
        <taxon>Enterobacterales</taxon>
        <taxon>Enterobacteriaceae</taxon>
        <taxon>Escherichia</taxon>
    </lineage>
</organism>
<dbReference type="Proteomes" id="UP000183316">
    <property type="component" value="Chromosome"/>
</dbReference>
<sequence length="55" mass="6236">MERAIGISLMKVNDNVNENDYYKDAIIFETLAGSQVIYALCVHEGARINQMNQKC</sequence>
<proteinExistence type="predicted"/>
<evidence type="ECO:0000313" key="1">
    <source>
        <dbReference type="EMBL" id="ANK05473.1"/>
    </source>
</evidence>
<evidence type="ECO:0000313" key="2">
    <source>
        <dbReference type="Proteomes" id="UP000183316"/>
    </source>
</evidence>
<accession>A0A192CH31</accession>